<organism evidence="1 2">
    <name type="scientific">Brachionus plicatilis</name>
    <name type="common">Marine rotifer</name>
    <name type="synonym">Brachionus muelleri</name>
    <dbReference type="NCBI Taxonomy" id="10195"/>
    <lineage>
        <taxon>Eukaryota</taxon>
        <taxon>Metazoa</taxon>
        <taxon>Spiralia</taxon>
        <taxon>Gnathifera</taxon>
        <taxon>Rotifera</taxon>
        <taxon>Eurotatoria</taxon>
        <taxon>Monogononta</taxon>
        <taxon>Pseudotrocha</taxon>
        <taxon>Ploima</taxon>
        <taxon>Brachionidae</taxon>
        <taxon>Brachionus</taxon>
    </lineage>
</organism>
<reference evidence="1 2" key="1">
    <citation type="journal article" date="2018" name="Sci. Rep.">
        <title>Genomic signatures of local adaptation to the degree of environmental predictability in rotifers.</title>
        <authorList>
            <person name="Franch-Gras L."/>
            <person name="Hahn C."/>
            <person name="Garcia-Roger E.M."/>
            <person name="Carmona M.J."/>
            <person name="Serra M."/>
            <person name="Gomez A."/>
        </authorList>
    </citation>
    <scope>NUCLEOTIDE SEQUENCE [LARGE SCALE GENOMIC DNA]</scope>
    <source>
        <strain evidence="1">HYR1</strain>
    </source>
</reference>
<dbReference type="EMBL" id="REGN01008370">
    <property type="protein sequence ID" value="RNA03748.1"/>
    <property type="molecule type" value="Genomic_DNA"/>
</dbReference>
<gene>
    <name evidence="1" type="ORF">BpHYR1_029778</name>
</gene>
<comment type="caution">
    <text evidence="1">The sequence shown here is derived from an EMBL/GenBank/DDBJ whole genome shotgun (WGS) entry which is preliminary data.</text>
</comment>
<evidence type="ECO:0000313" key="2">
    <source>
        <dbReference type="Proteomes" id="UP000276133"/>
    </source>
</evidence>
<accession>A0A3M7PYJ9</accession>
<sequence length="149" mass="17233">MKTNLKPRALARFNFDSVGMDIPIQSSSRKKNMLKKERESGEETKTCDLCVAQMKKRRYWDCPNKFWQKALAKFQNKICLKMILYNSMPVKISGYSSGSYLKGVKRILSDVETRVVPFHLRILFIGHLLSSTSSGRVHLDCPKYQHKSD</sequence>
<evidence type="ECO:0000313" key="1">
    <source>
        <dbReference type="EMBL" id="RNA03748.1"/>
    </source>
</evidence>
<name>A0A3M7PYJ9_BRAPC</name>
<dbReference type="Proteomes" id="UP000276133">
    <property type="component" value="Unassembled WGS sequence"/>
</dbReference>
<protein>
    <submittedName>
        <fullName evidence="1">Uncharacterized protein</fullName>
    </submittedName>
</protein>
<proteinExistence type="predicted"/>
<dbReference type="AlphaFoldDB" id="A0A3M7PYJ9"/>
<keyword evidence="2" id="KW-1185">Reference proteome</keyword>